<keyword evidence="4" id="KW-1185">Reference proteome</keyword>
<keyword evidence="2" id="KW-0472">Membrane</keyword>
<dbReference type="AlphaFoldDB" id="A0A1C3NC41"/>
<keyword evidence="2" id="KW-1133">Transmembrane helix</keyword>
<gene>
    <name evidence="3" type="ORF">GA0070620_5711</name>
</gene>
<evidence type="ECO:0000313" key="4">
    <source>
        <dbReference type="Proteomes" id="UP000199393"/>
    </source>
</evidence>
<proteinExistence type="predicted"/>
<dbReference type="Proteomes" id="UP000199393">
    <property type="component" value="Chromosome I"/>
</dbReference>
<dbReference type="InterPro" id="IPR046657">
    <property type="entry name" value="DUF6766"/>
</dbReference>
<keyword evidence="2" id="KW-0812">Transmembrane</keyword>
<protein>
    <submittedName>
        <fullName evidence="3">Uncharacterized protein</fullName>
    </submittedName>
</protein>
<evidence type="ECO:0000313" key="3">
    <source>
        <dbReference type="EMBL" id="SBV30118.1"/>
    </source>
</evidence>
<feature type="transmembrane region" description="Helical" evidence="2">
    <location>
        <begin position="46"/>
        <end position="66"/>
    </location>
</feature>
<dbReference type="EMBL" id="LT598496">
    <property type="protein sequence ID" value="SBV30118.1"/>
    <property type="molecule type" value="Genomic_DNA"/>
</dbReference>
<evidence type="ECO:0000256" key="1">
    <source>
        <dbReference type="SAM" id="MobiDB-lite"/>
    </source>
</evidence>
<evidence type="ECO:0000256" key="2">
    <source>
        <dbReference type="SAM" id="Phobius"/>
    </source>
</evidence>
<feature type="region of interest" description="Disordered" evidence="1">
    <location>
        <begin position="123"/>
        <end position="146"/>
    </location>
</feature>
<dbReference type="PATRIC" id="fig|307121.4.peg.5813"/>
<feature type="compositionally biased region" description="Basic and acidic residues" evidence="1">
    <location>
        <begin position="123"/>
        <end position="142"/>
    </location>
</feature>
<sequence length="255" mass="28019">MPTRLAWADATPARRLPTRRRGQRTEIGSRAEGGAGMRRWLRDNGLAVAMFAAFAVFLLLQSVFGWQTHNEELTEFGADPIGWPAYLASGHFAEAVFENWESEFLQMGGYVLLTAYLVQRGSAESKPEGQTDRPEDDERRATPESPWPVRVGGLPLVVYRNSLSLALLLIFAGSFVGHLLGGTAAYNAEQALESGAPPISAWQFLGTSDFWFQSMQNWQSEFLAVGTLIVLSIVLRQHASPESKPVTVPHAQTGS</sequence>
<accession>A0A1C3NC41</accession>
<reference evidence="4" key="1">
    <citation type="submission" date="2016-06" db="EMBL/GenBank/DDBJ databases">
        <authorList>
            <person name="Varghese N."/>
        </authorList>
    </citation>
    <scope>NUCLEOTIDE SEQUENCE [LARGE SCALE GENOMIC DNA]</scope>
    <source>
        <strain evidence="4">DSM 45344</strain>
    </source>
</reference>
<organism evidence="3 4">
    <name type="scientific">Micromonospora krabiensis</name>
    <dbReference type="NCBI Taxonomy" id="307121"/>
    <lineage>
        <taxon>Bacteria</taxon>
        <taxon>Bacillati</taxon>
        <taxon>Actinomycetota</taxon>
        <taxon>Actinomycetes</taxon>
        <taxon>Micromonosporales</taxon>
        <taxon>Micromonosporaceae</taxon>
        <taxon>Micromonospora</taxon>
    </lineage>
</organism>
<feature type="transmembrane region" description="Helical" evidence="2">
    <location>
        <begin position="165"/>
        <end position="186"/>
    </location>
</feature>
<name>A0A1C3NC41_9ACTN</name>
<dbReference type="Pfam" id="PF20554">
    <property type="entry name" value="DUF6766"/>
    <property type="match status" value="1"/>
</dbReference>